<evidence type="ECO:0008006" key="4">
    <source>
        <dbReference type="Google" id="ProtNLM"/>
    </source>
</evidence>
<dbReference type="RefSeq" id="WP_184998069.1">
    <property type="nucleotide sequence ID" value="NZ_BOMK01000039.1"/>
</dbReference>
<feature type="transmembrane region" description="Helical" evidence="1">
    <location>
        <begin position="435"/>
        <end position="454"/>
    </location>
</feature>
<name>A0A7W7I638_9ACTN</name>
<sequence>MTIIAGALRADRKDLIWAAKRVAYVAFKTTTGFLLRHSFLFAVLAAAVIMRLLMLRAYPYAFFFPDSRPYVAGAFDNVPYDIRPFGYSVLLKPFVPGPLQHVAVAQHVLGLCLILAGYAFLVHRRVQPWLAALAMVPIALDARELTLEHYVLAETAYLALTALALIVLAWRDRIGVVAAAIAGLLLGFAAITRTVGLPVIGLVVLYLLVRRIGWARLAVFLLPVVLILGGYLVWYHMTYKVYAFGQFQGRFLYGRVMPIADCRRLELTPLQRTLCMPNAPRRWKQRPDQYIWNPSSPINSLYPSTVNDEFIGGFAKEVIKQHPRAYLKMVLTETGWHLMPQAPLWHYNQCPQERWLLPAMPGESCNAAYYLDTFSPLSAPAATIKVPNPQGEQLRRYGMTMTTPGPVYAAGVLFALLAAVFRPRRVSWRGAADSLLFVGAGLGLIVVSVATSMFDYRYSNPAVLLIPMGIALAVTRIVAAARLKKERPPNTEDTEDTVPTPALIARIPVQTTKAAAEHVK</sequence>
<comment type="caution">
    <text evidence="2">The sequence shown here is derived from an EMBL/GenBank/DDBJ whole genome shotgun (WGS) entry which is preliminary data.</text>
</comment>
<feature type="transmembrane region" description="Helical" evidence="1">
    <location>
        <begin position="99"/>
        <end position="121"/>
    </location>
</feature>
<evidence type="ECO:0000256" key="1">
    <source>
        <dbReference type="SAM" id="Phobius"/>
    </source>
</evidence>
<gene>
    <name evidence="2" type="ORF">BJ971_007552</name>
</gene>
<feature type="transmembrane region" description="Helical" evidence="1">
    <location>
        <begin position="38"/>
        <end position="58"/>
    </location>
</feature>
<evidence type="ECO:0000313" key="2">
    <source>
        <dbReference type="EMBL" id="MBB4766996.1"/>
    </source>
</evidence>
<feature type="transmembrane region" description="Helical" evidence="1">
    <location>
        <begin position="214"/>
        <end position="234"/>
    </location>
</feature>
<dbReference type="EMBL" id="JACHNH010000001">
    <property type="protein sequence ID" value="MBB4766996.1"/>
    <property type="molecule type" value="Genomic_DNA"/>
</dbReference>
<keyword evidence="1" id="KW-1133">Transmembrane helix</keyword>
<organism evidence="2 3">
    <name type="scientific">Actinoplanes digitatis</name>
    <dbReference type="NCBI Taxonomy" id="1868"/>
    <lineage>
        <taxon>Bacteria</taxon>
        <taxon>Bacillati</taxon>
        <taxon>Actinomycetota</taxon>
        <taxon>Actinomycetes</taxon>
        <taxon>Micromonosporales</taxon>
        <taxon>Micromonosporaceae</taxon>
        <taxon>Actinoplanes</taxon>
    </lineage>
</organism>
<proteinExistence type="predicted"/>
<protein>
    <recommendedName>
        <fullName evidence="4">Glycosyltransferase RgtA/B/C/D-like domain-containing protein</fullName>
    </recommendedName>
</protein>
<evidence type="ECO:0000313" key="3">
    <source>
        <dbReference type="Proteomes" id="UP000578112"/>
    </source>
</evidence>
<keyword evidence="1" id="KW-0812">Transmembrane</keyword>
<dbReference type="AlphaFoldDB" id="A0A7W7I638"/>
<feature type="transmembrane region" description="Helical" evidence="1">
    <location>
        <begin position="176"/>
        <end position="207"/>
    </location>
</feature>
<feature type="transmembrane region" description="Helical" evidence="1">
    <location>
        <begin position="150"/>
        <end position="170"/>
    </location>
</feature>
<accession>A0A7W7I638</accession>
<keyword evidence="3" id="KW-1185">Reference proteome</keyword>
<reference evidence="2 3" key="1">
    <citation type="submission" date="2020-08" db="EMBL/GenBank/DDBJ databases">
        <title>Sequencing the genomes of 1000 actinobacteria strains.</title>
        <authorList>
            <person name="Klenk H.-P."/>
        </authorList>
    </citation>
    <scope>NUCLEOTIDE SEQUENCE [LARGE SCALE GENOMIC DNA]</scope>
    <source>
        <strain evidence="2 3">DSM 43149</strain>
    </source>
</reference>
<feature type="transmembrane region" description="Helical" evidence="1">
    <location>
        <begin position="460"/>
        <end position="479"/>
    </location>
</feature>
<dbReference type="Proteomes" id="UP000578112">
    <property type="component" value="Unassembled WGS sequence"/>
</dbReference>
<keyword evidence="1" id="KW-0472">Membrane</keyword>
<feature type="transmembrane region" description="Helical" evidence="1">
    <location>
        <begin position="405"/>
        <end position="423"/>
    </location>
</feature>